<keyword evidence="3" id="KW-1185">Reference proteome</keyword>
<proteinExistence type="predicted"/>
<gene>
    <name evidence="2" type="ORF">CCH79_00021131</name>
</gene>
<dbReference type="SMART" id="SM00034">
    <property type="entry name" value="CLECT"/>
    <property type="match status" value="1"/>
</dbReference>
<feature type="non-terminal residue" evidence="2">
    <location>
        <position position="113"/>
    </location>
</feature>
<evidence type="ECO:0000313" key="3">
    <source>
        <dbReference type="Proteomes" id="UP000250572"/>
    </source>
</evidence>
<evidence type="ECO:0000313" key="2">
    <source>
        <dbReference type="EMBL" id="PWA22383.1"/>
    </source>
</evidence>
<dbReference type="InterPro" id="IPR001304">
    <property type="entry name" value="C-type_lectin-like"/>
</dbReference>
<feature type="non-terminal residue" evidence="2">
    <location>
        <position position="1"/>
    </location>
</feature>
<sequence length="113" mass="13157">NTPLDCPAGWTWYKGRCFVFVKDKRRWIIAENTCLAFDGNLASFHNIDGYNFIRQLIYNTAKQHTPTWVGGHDSTQEGTWMWSDGSKFVFHNWGTNEPNNIRGMEHCMVINLE</sequence>
<reference evidence="2 3" key="1">
    <citation type="journal article" date="2018" name="G3 (Bethesda)">
        <title>A High-Quality Reference Genome for the Invasive Mosquitofish Gambusia affinis Using a Chicago Library.</title>
        <authorList>
            <person name="Hoffberg S.L."/>
            <person name="Troendle N.J."/>
            <person name="Glenn T.C."/>
            <person name="Mahmud O."/>
            <person name="Louha S."/>
            <person name="Chalopin D."/>
            <person name="Bennetzen J.L."/>
            <person name="Mauricio R."/>
        </authorList>
    </citation>
    <scope>NUCLEOTIDE SEQUENCE [LARGE SCALE GENOMIC DNA]</scope>
    <source>
        <strain evidence="2">NE01/NJP1002.9</strain>
        <tissue evidence="2">Muscle</tissue>
    </source>
</reference>
<feature type="domain" description="C-type lectin" evidence="1">
    <location>
        <begin position="13"/>
        <end position="113"/>
    </location>
</feature>
<evidence type="ECO:0000259" key="1">
    <source>
        <dbReference type="PROSITE" id="PS50041"/>
    </source>
</evidence>
<dbReference type="STRING" id="33528.ENSGAFP00000022358"/>
<name>A0A315VH59_GAMAF</name>
<dbReference type="AlphaFoldDB" id="A0A315VH59"/>
<dbReference type="Proteomes" id="UP000250572">
    <property type="component" value="Unassembled WGS sequence"/>
</dbReference>
<dbReference type="Pfam" id="PF00059">
    <property type="entry name" value="Lectin_C"/>
    <property type="match status" value="1"/>
</dbReference>
<accession>A0A315VH59</accession>
<dbReference type="InterPro" id="IPR050111">
    <property type="entry name" value="C-type_lectin/snaclec_domain"/>
</dbReference>
<dbReference type="InterPro" id="IPR016187">
    <property type="entry name" value="CTDL_fold"/>
</dbReference>
<dbReference type="SUPFAM" id="SSF56436">
    <property type="entry name" value="C-type lectin-like"/>
    <property type="match status" value="1"/>
</dbReference>
<organism evidence="2 3">
    <name type="scientific">Gambusia affinis</name>
    <name type="common">Western mosquitofish</name>
    <name type="synonym">Heterandria affinis</name>
    <dbReference type="NCBI Taxonomy" id="33528"/>
    <lineage>
        <taxon>Eukaryota</taxon>
        <taxon>Metazoa</taxon>
        <taxon>Chordata</taxon>
        <taxon>Craniata</taxon>
        <taxon>Vertebrata</taxon>
        <taxon>Euteleostomi</taxon>
        <taxon>Actinopterygii</taxon>
        <taxon>Neopterygii</taxon>
        <taxon>Teleostei</taxon>
        <taxon>Neoteleostei</taxon>
        <taxon>Acanthomorphata</taxon>
        <taxon>Ovalentaria</taxon>
        <taxon>Atherinomorphae</taxon>
        <taxon>Cyprinodontiformes</taxon>
        <taxon>Poeciliidae</taxon>
        <taxon>Poeciliinae</taxon>
        <taxon>Gambusia</taxon>
    </lineage>
</organism>
<dbReference type="PROSITE" id="PS50041">
    <property type="entry name" value="C_TYPE_LECTIN_2"/>
    <property type="match status" value="1"/>
</dbReference>
<protein>
    <recommendedName>
        <fullName evidence="1">C-type lectin domain-containing protein</fullName>
    </recommendedName>
</protein>
<dbReference type="PANTHER" id="PTHR22803">
    <property type="entry name" value="MANNOSE, PHOSPHOLIPASE, LECTIN RECEPTOR RELATED"/>
    <property type="match status" value="1"/>
</dbReference>
<dbReference type="EMBL" id="NHOQ01001749">
    <property type="protein sequence ID" value="PWA22383.1"/>
    <property type="molecule type" value="Genomic_DNA"/>
</dbReference>
<dbReference type="Gene3D" id="3.10.100.10">
    <property type="entry name" value="Mannose-Binding Protein A, subunit A"/>
    <property type="match status" value="1"/>
</dbReference>
<comment type="caution">
    <text evidence="2">The sequence shown here is derived from an EMBL/GenBank/DDBJ whole genome shotgun (WGS) entry which is preliminary data.</text>
</comment>
<dbReference type="InterPro" id="IPR016186">
    <property type="entry name" value="C-type_lectin-like/link_sf"/>
</dbReference>